<evidence type="ECO:0000313" key="8">
    <source>
        <dbReference type="EMBL" id="CCE69613.1"/>
    </source>
</evidence>
<dbReference type="AlphaFoldDB" id="Q9V237"/>
<dbReference type="HOGENOM" id="CLU_036918_2_2_2"/>
<dbReference type="PIR" id="B75214">
    <property type="entry name" value="B75214"/>
</dbReference>
<dbReference type="PATRIC" id="fig|272844.11.peg.253"/>
<keyword evidence="3 6" id="KW-0812">Transmembrane</keyword>
<evidence type="ECO:0008006" key="11">
    <source>
        <dbReference type="Google" id="ProtNLM"/>
    </source>
</evidence>
<feature type="transmembrane region" description="Helical" evidence="6">
    <location>
        <begin position="218"/>
        <end position="236"/>
    </location>
</feature>
<dbReference type="EMBL" id="AJ248283">
    <property type="protein sequence ID" value="CAB49161.1"/>
    <property type="molecule type" value="Genomic_DNA"/>
</dbReference>
<reference evidence="7 9" key="4">
    <citation type="journal article" date="2003" name="Mol. Microbiol.">
        <title>An integrated analysis of the genome of the hyperthermophilic archaeon Pyrococcus abyssi.</title>
        <authorList>
            <person name="Cohen G."/>
            <person name="Barbe V."/>
            <person name="Flament D."/>
            <person name="Galperin M."/>
            <person name="Heilig R."/>
            <person name="Ripp R."/>
            <person name="Lecompte O."/>
            <person name="Prieur D."/>
            <person name="Poch O."/>
            <person name="Quellerou J."/>
            <person name="Thierry J.C."/>
            <person name="Van der Oost J."/>
            <person name="Weissenbach J."/>
            <person name="Zivanovic Y."/>
            <person name="Forterre P."/>
        </authorList>
    </citation>
    <scope>NUCLEOTIDE SEQUENCE [LARGE SCALE GENOMIC DNA]</scope>
    <source>
        <strain evidence="9">GE5 / Orsay</strain>
        <strain evidence="7">Orsay</strain>
    </source>
</reference>
<dbReference type="GO" id="GO:0016020">
    <property type="term" value="C:membrane"/>
    <property type="evidence" value="ECO:0007669"/>
    <property type="project" value="UniProtKB-SubCell"/>
</dbReference>
<dbReference type="Proteomes" id="UP000009139">
    <property type="component" value="Chromosome"/>
</dbReference>
<reference evidence="7" key="2">
    <citation type="journal article" date="2000" name="J. Mol. Biol.">
        <title>Archaeal homologs of eukaryotic methylation guide small nucleolar RNAs: lessons from the Pyrococcus genomes.</title>
        <authorList>
            <person name="Gaspin C."/>
            <person name="Cavaille J."/>
            <person name="Erauso G."/>
        </authorList>
    </citation>
    <scope>NUCLEOTIDE SEQUENCE</scope>
    <source>
        <strain evidence="7">Orsay</strain>
    </source>
</reference>
<dbReference type="InterPro" id="IPR002794">
    <property type="entry name" value="DUF92_TMEM19"/>
</dbReference>
<evidence type="ECO:0000256" key="4">
    <source>
        <dbReference type="ARBA" id="ARBA00022989"/>
    </source>
</evidence>
<evidence type="ECO:0000256" key="5">
    <source>
        <dbReference type="ARBA" id="ARBA00023136"/>
    </source>
</evidence>
<feature type="transmembrane region" description="Helical" evidence="6">
    <location>
        <begin position="184"/>
        <end position="206"/>
    </location>
</feature>
<organism evidence="7 9">
    <name type="scientific">Pyrococcus abyssi (strain GE5 / Orsay)</name>
    <dbReference type="NCBI Taxonomy" id="272844"/>
    <lineage>
        <taxon>Archaea</taxon>
        <taxon>Methanobacteriati</taxon>
        <taxon>Methanobacteriota</taxon>
        <taxon>Thermococci</taxon>
        <taxon>Thermococcales</taxon>
        <taxon>Thermococcaceae</taxon>
        <taxon>Pyrococcus</taxon>
    </lineage>
</organism>
<feature type="transmembrane region" description="Helical" evidence="6">
    <location>
        <begin position="36"/>
        <end position="63"/>
    </location>
</feature>
<evidence type="ECO:0000313" key="7">
    <source>
        <dbReference type="EMBL" id="CAB49161.1"/>
    </source>
</evidence>
<evidence type="ECO:0000256" key="2">
    <source>
        <dbReference type="ARBA" id="ARBA00009012"/>
    </source>
</evidence>
<sequence>MIAQGMSMLLMLAMPLLGYLAYRAKALDLKGSLAAIFLGYGIVILGGYVPFFALLTFLILGTIATKLKWKEKKALGVNEDSCRSIGNVLGNGLSPLLFVMLEALVKRDWGWAGVFSAIATANADTLASEIGKVFGRNPILITNFRRAKVGESGAVSSVGELVALVGSFLIALISTLVSDNKVPMLFSVTLAGFIGANVDSLVGATLEKKGYVDNNGTNFIATFVGGIIGILIFLLLE</sequence>
<gene>
    <name evidence="7" type="ordered locus">PAB0160</name>
</gene>
<dbReference type="KEGG" id="pab:PAB0160"/>
<accession>Q9V237</accession>
<evidence type="ECO:0000313" key="10">
    <source>
        <dbReference type="Proteomes" id="UP000009139"/>
    </source>
</evidence>
<protein>
    <recommendedName>
        <fullName evidence="11">Integral membrane protein</fullName>
    </recommendedName>
</protein>
<comment type="subcellular location">
    <subcellularLocation>
        <location evidence="1">Membrane</location>
        <topology evidence="1">Multi-pass membrane protein</topology>
    </subcellularLocation>
</comment>
<dbReference type="eggNOG" id="arCOG02245">
    <property type="taxonomic scope" value="Archaea"/>
</dbReference>
<dbReference type="EMBL" id="HE613800">
    <property type="protein sequence ID" value="CCE69613.1"/>
    <property type="molecule type" value="Genomic_DNA"/>
</dbReference>
<keyword evidence="4 6" id="KW-1133">Transmembrane helix</keyword>
<evidence type="ECO:0000313" key="9">
    <source>
        <dbReference type="Proteomes" id="UP000000810"/>
    </source>
</evidence>
<evidence type="ECO:0000256" key="6">
    <source>
        <dbReference type="SAM" id="Phobius"/>
    </source>
</evidence>
<evidence type="ECO:0000256" key="3">
    <source>
        <dbReference type="ARBA" id="ARBA00022692"/>
    </source>
</evidence>
<keyword evidence="5 6" id="KW-0472">Membrane</keyword>
<reference evidence="7" key="3">
    <citation type="journal article" date="2001" name="Genome Res.">
        <title>Genome evolution at the genus level: comparison of three complete genomes of hyperthermophilic archaea.</title>
        <authorList>
            <person name="Lecompte O."/>
            <person name="Ripp R."/>
            <person name="Puzos-Barbe V."/>
            <person name="Duprat S."/>
            <person name="Heilig R."/>
            <person name="Dietrich J."/>
            <person name="Thierry J.C."/>
            <person name="Poch O."/>
        </authorList>
    </citation>
    <scope>NUCLEOTIDE SEQUENCE</scope>
    <source>
        <strain evidence="7">Orsay</strain>
    </source>
</reference>
<dbReference type="PANTHER" id="PTHR13353">
    <property type="entry name" value="TRANSMEMBRANE PROTEIN 19"/>
    <property type="match status" value="1"/>
</dbReference>
<feature type="transmembrane region" description="Helical" evidence="6">
    <location>
        <begin position="154"/>
        <end position="178"/>
    </location>
</feature>
<keyword evidence="9" id="KW-1185">Reference proteome</keyword>
<reference evidence="7" key="1">
    <citation type="submission" date="1999-07" db="EMBL/GenBank/DDBJ databases">
        <authorList>
            <person name="Genoscope"/>
        </authorList>
    </citation>
    <scope>NUCLEOTIDE SEQUENCE</scope>
    <source>
        <strain evidence="7">Orsay</strain>
    </source>
</reference>
<dbReference type="Proteomes" id="UP000000810">
    <property type="component" value="Chromosome"/>
</dbReference>
<evidence type="ECO:0000256" key="1">
    <source>
        <dbReference type="ARBA" id="ARBA00004141"/>
    </source>
</evidence>
<name>Q9V237_PYRAB</name>
<reference evidence="8 10" key="5">
    <citation type="journal article" date="2012" name="Curr. Microbiol.">
        <title>Re-annotation of two hyperthermophilic archaea Pyrococcus abyssi GE5 and Pyrococcus furiosus DSM 3638.</title>
        <authorList>
            <person name="Gao J."/>
            <person name="Wang J."/>
        </authorList>
    </citation>
    <scope>GENOME REANNOTATION</scope>
    <source>
        <strain evidence="8">GE5</strain>
        <strain evidence="10">GE5 / Orsay</strain>
    </source>
</reference>
<dbReference type="Pfam" id="PF01940">
    <property type="entry name" value="DUF92"/>
    <property type="match status" value="1"/>
</dbReference>
<dbReference type="STRING" id="272844.PAB0160"/>
<dbReference type="PANTHER" id="PTHR13353:SF5">
    <property type="entry name" value="TRANSMEMBRANE PROTEIN 19"/>
    <property type="match status" value="1"/>
</dbReference>
<proteinExistence type="inferred from homology"/>
<comment type="similarity">
    <text evidence="2">Belongs to the TMEM19 family.</text>
</comment>